<evidence type="ECO:0000313" key="7">
    <source>
        <dbReference type="Proteomes" id="UP000482653"/>
    </source>
</evidence>
<evidence type="ECO:0000256" key="5">
    <source>
        <dbReference type="ARBA" id="ARBA00023136"/>
    </source>
</evidence>
<keyword evidence="2" id="KW-1003">Cell membrane</keyword>
<gene>
    <name evidence="6" type="ORF">F2Y87_25985</name>
</gene>
<dbReference type="AlphaFoldDB" id="A0A6L3JS24"/>
<dbReference type="PANTHER" id="PTHR30250:SF11">
    <property type="entry name" value="O-ANTIGEN TRANSPORTER-RELATED"/>
    <property type="match status" value="1"/>
</dbReference>
<evidence type="ECO:0000256" key="2">
    <source>
        <dbReference type="ARBA" id="ARBA00022475"/>
    </source>
</evidence>
<name>A0A6L3JS24_9BACE</name>
<evidence type="ECO:0000256" key="4">
    <source>
        <dbReference type="ARBA" id="ARBA00022989"/>
    </source>
</evidence>
<sequence>MAETGKSFVKKFVGFSVVTWISFIISFLSAPISTRLFDPSVLGKINIFNTYTNLWGILILVGLDQAYARFYYERPNNRTIGYLFTFCFAVTYSLILLFVILAIPFRDFLSRVMFQEKDNLLLWLFFLSVFCTATLRYLNLTYRMEKDIKLYTIQGVLMALVSKVLYIGVGFWDSSYKPALIVLTISHLILALAFLFIQGERFEKIKKYDKEATKEIFSFAIPLIPVSVLMWANSSIPQIVMQNTMDYHSVGIFTSAVALANIILLVQAGFNTFWVPYTYENYKTQTGQFFKVHRYLVCVLTLFGLFIVLSQDAIFLLLGEKYRAAKTFFPFLILAPVCYIIGETTGMGIGISKKTYLNIAVFIVSVFVNLFFCMLLRIPMGIPGIAIATSMAAIVSMILKTYLGEKHYHVVDSYKYMFFSVTVITASAIITLFVENVCVKYTLLLGAAFTAALFFRHEVNDLFRYTKSFVR</sequence>
<reference evidence="6 7" key="1">
    <citation type="journal article" date="2019" name="Nat. Med.">
        <title>A library of human gut bacterial isolates paired with longitudinal multiomics data enables mechanistic microbiome research.</title>
        <authorList>
            <person name="Poyet M."/>
            <person name="Groussin M."/>
            <person name="Gibbons S.M."/>
            <person name="Avila-Pacheco J."/>
            <person name="Jiang X."/>
            <person name="Kearney S.M."/>
            <person name="Perrotta A.R."/>
            <person name="Berdy B."/>
            <person name="Zhao S."/>
            <person name="Lieberman T.D."/>
            <person name="Swanson P.K."/>
            <person name="Smith M."/>
            <person name="Roesemann S."/>
            <person name="Alexander J.E."/>
            <person name="Rich S.A."/>
            <person name="Livny J."/>
            <person name="Vlamakis H."/>
            <person name="Clish C."/>
            <person name="Bullock K."/>
            <person name="Deik A."/>
            <person name="Scott J."/>
            <person name="Pierce K.A."/>
            <person name="Xavier R.J."/>
            <person name="Alm E.J."/>
        </authorList>
    </citation>
    <scope>NUCLEOTIDE SEQUENCE [LARGE SCALE GENOMIC DNA]</scope>
    <source>
        <strain evidence="6 7">BIOML-A8</strain>
    </source>
</reference>
<accession>A0A6L3JS24</accession>
<evidence type="ECO:0000256" key="1">
    <source>
        <dbReference type="ARBA" id="ARBA00004651"/>
    </source>
</evidence>
<evidence type="ECO:0000256" key="3">
    <source>
        <dbReference type="ARBA" id="ARBA00022692"/>
    </source>
</evidence>
<comment type="caution">
    <text evidence="6">The sequence shown here is derived from an EMBL/GenBank/DDBJ whole genome shotgun (WGS) entry which is preliminary data.</text>
</comment>
<keyword evidence="5" id="KW-0472">Membrane</keyword>
<dbReference type="PANTHER" id="PTHR30250">
    <property type="entry name" value="PST FAMILY PREDICTED COLANIC ACID TRANSPORTER"/>
    <property type="match status" value="1"/>
</dbReference>
<evidence type="ECO:0000313" key="6">
    <source>
        <dbReference type="EMBL" id="KAA5413313.1"/>
    </source>
</evidence>
<keyword evidence="3" id="KW-0812">Transmembrane</keyword>
<dbReference type="RefSeq" id="WP_029328256.1">
    <property type="nucleotide sequence ID" value="NZ_JADMQL010000016.1"/>
</dbReference>
<organism evidence="6 7">
    <name type="scientific">Bacteroides cellulosilyticus</name>
    <dbReference type="NCBI Taxonomy" id="246787"/>
    <lineage>
        <taxon>Bacteria</taxon>
        <taxon>Pseudomonadati</taxon>
        <taxon>Bacteroidota</taxon>
        <taxon>Bacteroidia</taxon>
        <taxon>Bacteroidales</taxon>
        <taxon>Bacteroidaceae</taxon>
        <taxon>Bacteroides</taxon>
    </lineage>
</organism>
<dbReference type="EMBL" id="VVYX01000051">
    <property type="protein sequence ID" value="KAA5413313.1"/>
    <property type="molecule type" value="Genomic_DNA"/>
</dbReference>
<comment type="subcellular location">
    <subcellularLocation>
        <location evidence="1">Cell membrane</location>
        <topology evidence="1">Multi-pass membrane protein</topology>
    </subcellularLocation>
</comment>
<protein>
    <submittedName>
        <fullName evidence="6">Oligosaccharide flippase family protein</fullName>
    </submittedName>
</protein>
<dbReference type="GO" id="GO:0005886">
    <property type="term" value="C:plasma membrane"/>
    <property type="evidence" value="ECO:0007669"/>
    <property type="project" value="UniProtKB-SubCell"/>
</dbReference>
<dbReference type="Pfam" id="PF01943">
    <property type="entry name" value="Polysacc_synt"/>
    <property type="match status" value="1"/>
</dbReference>
<dbReference type="Proteomes" id="UP000482653">
    <property type="component" value="Unassembled WGS sequence"/>
</dbReference>
<dbReference type="InterPro" id="IPR050833">
    <property type="entry name" value="Poly_Biosynth_Transport"/>
</dbReference>
<dbReference type="InterPro" id="IPR002797">
    <property type="entry name" value="Polysacc_synth"/>
</dbReference>
<proteinExistence type="predicted"/>
<keyword evidence="4" id="KW-1133">Transmembrane helix</keyword>